<accession>C5FJC0</accession>
<keyword evidence="4 9" id="KW-0812">Transmembrane</keyword>
<dbReference type="SUPFAM" id="SSF103481">
    <property type="entry name" value="Multidrug resistance efflux transporter EmrE"/>
    <property type="match status" value="1"/>
</dbReference>
<feature type="transmembrane region" description="Helical" evidence="9">
    <location>
        <begin position="183"/>
        <end position="204"/>
    </location>
</feature>
<keyword evidence="7 9" id="KW-0472">Membrane</keyword>
<keyword evidence="5" id="KW-0256">Endoplasmic reticulum</keyword>
<feature type="transmembrane region" description="Helical" evidence="9">
    <location>
        <begin position="128"/>
        <end position="149"/>
    </location>
</feature>
<reference evidence="11" key="1">
    <citation type="journal article" date="2012" name="MBio">
        <title>Comparative genome analysis of Trichophyton rubrum and related dermatophytes reveals candidate genes involved in infection.</title>
        <authorList>
            <person name="Martinez D.A."/>
            <person name="Oliver B.G."/>
            <person name="Graeser Y."/>
            <person name="Goldberg J.M."/>
            <person name="Li W."/>
            <person name="Martinez-Rossi N.M."/>
            <person name="Monod M."/>
            <person name="Shelest E."/>
            <person name="Barton R.C."/>
            <person name="Birch E."/>
            <person name="Brakhage A.A."/>
            <person name="Chen Z."/>
            <person name="Gurr S.J."/>
            <person name="Heiman D."/>
            <person name="Heitman J."/>
            <person name="Kosti I."/>
            <person name="Rossi A."/>
            <person name="Saif S."/>
            <person name="Samalova M."/>
            <person name="Saunders C.W."/>
            <person name="Shea T."/>
            <person name="Summerbell R.C."/>
            <person name="Xu J."/>
            <person name="Young S."/>
            <person name="Zeng Q."/>
            <person name="Birren B.W."/>
            <person name="Cuomo C.A."/>
            <person name="White T.C."/>
        </authorList>
    </citation>
    <scope>NUCLEOTIDE SEQUENCE [LARGE SCALE GENOMIC DNA]</scope>
    <source>
        <strain evidence="11">ATCC MYA-4605 / CBS 113480</strain>
    </source>
</reference>
<dbReference type="OMA" id="VRYHWAQ"/>
<evidence type="ECO:0000256" key="2">
    <source>
        <dbReference type="ARBA" id="ARBA00007863"/>
    </source>
</evidence>
<dbReference type="PANTHER" id="PTHR14233">
    <property type="entry name" value="DUF914-RELATED"/>
    <property type="match status" value="1"/>
</dbReference>
<feature type="transmembrane region" description="Helical" evidence="9">
    <location>
        <begin position="255"/>
        <end position="273"/>
    </location>
</feature>
<evidence type="ECO:0000256" key="9">
    <source>
        <dbReference type="SAM" id="Phobius"/>
    </source>
</evidence>
<feature type="compositionally biased region" description="Polar residues" evidence="8">
    <location>
        <begin position="10"/>
        <end position="22"/>
    </location>
</feature>
<evidence type="ECO:0000256" key="4">
    <source>
        <dbReference type="ARBA" id="ARBA00022692"/>
    </source>
</evidence>
<dbReference type="GO" id="GO:0016020">
    <property type="term" value="C:membrane"/>
    <property type="evidence" value="ECO:0007669"/>
    <property type="project" value="UniProtKB-SubCell"/>
</dbReference>
<evidence type="ECO:0000256" key="5">
    <source>
        <dbReference type="ARBA" id="ARBA00022824"/>
    </source>
</evidence>
<evidence type="ECO:0000313" key="11">
    <source>
        <dbReference type="Proteomes" id="UP000002035"/>
    </source>
</evidence>
<sequence length="398" mass="44256">MDKPDEITESARSTPSQGTSATRPLMKSADATEGAVREAVVVDDSAEKESYFAYFRTKQFYIVLLLGQILALCITATNTFSGLLSAAGTSIPSFQTLFNYILLTIVYTSFTLYRYGIKKWTQIVYREGWKYIIFAFCDVQGNYFIVLAYRYTTILSAQLINFWAIVIVVLISFTLLRVRYHWAQYAGILICIGGMGVLFGSDHITGANSGPSKSRGDLIKGDLFALLGATFYGLANVAEEYLVSKRPTYEVLGQLGLYAMMIMGVQAAIFDRASFQNAVWNSTVAAYLVGYTLCLFLFYSMAPFLFRMASAAFFNISLLTSNFWGVVIGVKVFGLRIHFLYPIAFVLIIVGQFVYYLGRQAVGEAMKPWLGENQERGVVGIGTARRARADERPDASNV</sequence>
<keyword evidence="11" id="KW-1185">Reference proteome</keyword>
<dbReference type="Pfam" id="PF06027">
    <property type="entry name" value="SLC35F"/>
    <property type="match status" value="1"/>
</dbReference>
<feature type="transmembrane region" description="Helical" evidence="9">
    <location>
        <begin position="339"/>
        <end position="358"/>
    </location>
</feature>
<comment type="similarity">
    <text evidence="2">Belongs to the SLC35F solute transporter family.</text>
</comment>
<dbReference type="OrthoDB" id="429955at2759"/>
<dbReference type="GO" id="GO:0022857">
    <property type="term" value="F:transmembrane transporter activity"/>
    <property type="evidence" value="ECO:0007669"/>
    <property type="project" value="InterPro"/>
</dbReference>
<dbReference type="eggNOG" id="KOG2766">
    <property type="taxonomic scope" value="Eukaryota"/>
</dbReference>
<dbReference type="STRING" id="554155.C5FJC0"/>
<dbReference type="RefSeq" id="XP_002849426.1">
    <property type="nucleotide sequence ID" value="XM_002849380.1"/>
</dbReference>
<dbReference type="Proteomes" id="UP000002035">
    <property type="component" value="Unassembled WGS sequence"/>
</dbReference>
<feature type="transmembrane region" description="Helical" evidence="9">
    <location>
        <begin position="224"/>
        <end position="243"/>
    </location>
</feature>
<dbReference type="HOGENOM" id="CLU_039639_4_1_1"/>
<dbReference type="EMBL" id="DS995702">
    <property type="protein sequence ID" value="EEQ29541.1"/>
    <property type="molecule type" value="Genomic_DNA"/>
</dbReference>
<keyword evidence="3" id="KW-0813">Transport</keyword>
<feature type="transmembrane region" description="Helical" evidence="9">
    <location>
        <begin position="97"/>
        <end position="116"/>
    </location>
</feature>
<dbReference type="InterPro" id="IPR037185">
    <property type="entry name" value="EmrE-like"/>
</dbReference>
<comment type="subcellular location">
    <subcellularLocation>
        <location evidence="1">Endoplasmic reticulum membrane</location>
        <topology evidence="1">Multi-pass membrane protein</topology>
    </subcellularLocation>
</comment>
<gene>
    <name evidence="10" type="ORF">MCYG_02360</name>
</gene>
<proteinExistence type="inferred from homology"/>
<evidence type="ECO:0000256" key="6">
    <source>
        <dbReference type="ARBA" id="ARBA00022989"/>
    </source>
</evidence>
<dbReference type="VEuPathDB" id="FungiDB:MCYG_02360"/>
<evidence type="ECO:0000313" key="10">
    <source>
        <dbReference type="EMBL" id="EEQ29541.1"/>
    </source>
</evidence>
<dbReference type="PANTHER" id="PTHR14233:SF4">
    <property type="entry name" value="SOLUTE CARRIER FAMILY 35 MEMBER F2"/>
    <property type="match status" value="1"/>
</dbReference>
<name>C5FJC0_ARTOC</name>
<dbReference type="AlphaFoldDB" id="C5FJC0"/>
<organism evidence="10 11">
    <name type="scientific">Arthroderma otae (strain ATCC MYA-4605 / CBS 113480)</name>
    <name type="common">Microsporum canis</name>
    <dbReference type="NCBI Taxonomy" id="554155"/>
    <lineage>
        <taxon>Eukaryota</taxon>
        <taxon>Fungi</taxon>
        <taxon>Dikarya</taxon>
        <taxon>Ascomycota</taxon>
        <taxon>Pezizomycotina</taxon>
        <taxon>Eurotiomycetes</taxon>
        <taxon>Eurotiomycetidae</taxon>
        <taxon>Onygenales</taxon>
        <taxon>Arthrodermataceae</taxon>
        <taxon>Microsporum</taxon>
    </lineage>
</organism>
<dbReference type="InterPro" id="IPR009262">
    <property type="entry name" value="SLC35_F1/F2/F6"/>
</dbReference>
<protein>
    <submittedName>
        <fullName evidence="10">DUF914 domain membrane protein</fullName>
    </submittedName>
</protein>
<feature type="transmembrane region" description="Helical" evidence="9">
    <location>
        <begin position="155"/>
        <end position="176"/>
    </location>
</feature>
<dbReference type="InterPro" id="IPR052221">
    <property type="entry name" value="SLC35F_Transporter"/>
</dbReference>
<evidence type="ECO:0000256" key="7">
    <source>
        <dbReference type="ARBA" id="ARBA00023136"/>
    </source>
</evidence>
<dbReference type="GeneID" id="9226501"/>
<keyword evidence="6 9" id="KW-1133">Transmembrane helix</keyword>
<evidence type="ECO:0000256" key="1">
    <source>
        <dbReference type="ARBA" id="ARBA00004477"/>
    </source>
</evidence>
<evidence type="ECO:0000256" key="8">
    <source>
        <dbReference type="SAM" id="MobiDB-lite"/>
    </source>
</evidence>
<evidence type="ECO:0000256" key="3">
    <source>
        <dbReference type="ARBA" id="ARBA00022448"/>
    </source>
</evidence>
<feature type="transmembrane region" description="Helical" evidence="9">
    <location>
        <begin position="60"/>
        <end position="77"/>
    </location>
</feature>
<feature type="transmembrane region" description="Helical" evidence="9">
    <location>
        <begin position="285"/>
        <end position="306"/>
    </location>
</feature>
<feature type="transmembrane region" description="Helical" evidence="9">
    <location>
        <begin position="313"/>
        <end position="333"/>
    </location>
</feature>
<feature type="region of interest" description="Disordered" evidence="8">
    <location>
        <begin position="1"/>
        <end position="30"/>
    </location>
</feature>